<evidence type="ECO:0000256" key="2">
    <source>
        <dbReference type="ARBA" id="ARBA00011899"/>
    </source>
</evidence>
<dbReference type="Proteomes" id="UP000181980">
    <property type="component" value="Unassembled WGS sequence"/>
</dbReference>
<dbReference type="EC" id="3.5.1.25" evidence="2"/>
<comment type="similarity">
    <text evidence="1 9">Belongs to the metallo-dependent hydrolases superfamily. NagA family.</text>
</comment>
<comment type="cofactor">
    <cofactor evidence="12">
        <name>a divalent metal cation</name>
        <dbReference type="ChEBI" id="CHEBI:60240"/>
    </cofactor>
    <text evidence="12">Binds 1 divalent metal cation per subunit.</text>
</comment>
<feature type="binding site" evidence="11">
    <location>
        <begin position="292"/>
        <end position="294"/>
    </location>
    <ligand>
        <name>substrate</name>
    </ligand>
</feature>
<dbReference type="PANTHER" id="PTHR11113">
    <property type="entry name" value="N-ACETYLGLUCOSAMINE-6-PHOSPHATE DEACETYLASE"/>
    <property type="match status" value="1"/>
</dbReference>
<feature type="binding site" evidence="11">
    <location>
        <begin position="204"/>
        <end position="205"/>
    </location>
    <ligand>
        <name>substrate</name>
    </ligand>
</feature>
<evidence type="ECO:0000259" key="13">
    <source>
        <dbReference type="Pfam" id="PF01979"/>
    </source>
</evidence>
<dbReference type="FunFam" id="3.20.20.140:FF:000004">
    <property type="entry name" value="N-acetylglucosamine-6-phosphate deacetylase"/>
    <property type="match status" value="1"/>
</dbReference>
<dbReference type="SUPFAM" id="SSF51338">
    <property type="entry name" value="Composite domain of metallo-dependent hydrolases"/>
    <property type="match status" value="1"/>
</dbReference>
<feature type="domain" description="Amidohydrolase-related" evidence="13">
    <location>
        <begin position="39"/>
        <end position="351"/>
    </location>
</feature>
<gene>
    <name evidence="14" type="ORF">SAMN04488561_2458</name>
</gene>
<comment type="catalytic activity">
    <reaction evidence="7">
        <text>N-acetyl-D-glucosamine 6-phosphate + H2O = D-glucosamine 6-phosphate + acetate</text>
        <dbReference type="Rhea" id="RHEA:22936"/>
        <dbReference type="ChEBI" id="CHEBI:15377"/>
        <dbReference type="ChEBI" id="CHEBI:30089"/>
        <dbReference type="ChEBI" id="CHEBI:57513"/>
        <dbReference type="ChEBI" id="CHEBI:58725"/>
        <dbReference type="EC" id="3.5.1.25"/>
    </reaction>
</comment>
<keyword evidence="4 12" id="KW-0479">Metal-binding</keyword>
<evidence type="ECO:0000256" key="5">
    <source>
        <dbReference type="ARBA" id="ARBA00022801"/>
    </source>
</evidence>
<dbReference type="CDD" id="cd00854">
    <property type="entry name" value="NagA"/>
    <property type="match status" value="1"/>
</dbReference>
<dbReference type="Gene3D" id="2.30.40.10">
    <property type="entry name" value="Urease, subunit C, domain 1"/>
    <property type="match status" value="1"/>
</dbReference>
<dbReference type="InterPro" id="IPR006680">
    <property type="entry name" value="Amidohydro-rel"/>
</dbReference>
<feature type="binding site" evidence="12">
    <location>
        <position position="201"/>
    </location>
    <ligand>
        <name>Zn(2+)</name>
        <dbReference type="ChEBI" id="CHEBI:29105"/>
    </ligand>
</feature>
<evidence type="ECO:0000256" key="9">
    <source>
        <dbReference type="PIRNR" id="PIRNR038994"/>
    </source>
</evidence>
<dbReference type="Gene3D" id="3.20.20.140">
    <property type="entry name" value="Metal-dependent hydrolases"/>
    <property type="match status" value="1"/>
</dbReference>
<name>A0A1H5L824_9ACTN</name>
<keyword evidence="6 9" id="KW-0119">Carbohydrate metabolism</keyword>
<evidence type="ECO:0000256" key="3">
    <source>
        <dbReference type="ARBA" id="ARBA00018029"/>
    </source>
</evidence>
<feature type="binding site" evidence="11">
    <location>
        <position position="125"/>
    </location>
    <ligand>
        <name>substrate</name>
    </ligand>
</feature>
<dbReference type="Pfam" id="PF01979">
    <property type="entry name" value="Amidohydro_1"/>
    <property type="match status" value="1"/>
</dbReference>
<dbReference type="GO" id="GO:0008448">
    <property type="term" value="F:N-acetylglucosamine-6-phosphate deacetylase activity"/>
    <property type="evidence" value="ECO:0007669"/>
    <property type="project" value="UniProtKB-EC"/>
</dbReference>
<dbReference type="GO" id="GO:0046872">
    <property type="term" value="F:metal ion binding"/>
    <property type="evidence" value="ECO:0007669"/>
    <property type="project" value="UniProtKB-KW"/>
</dbReference>
<dbReference type="EMBL" id="FNUC01000003">
    <property type="protein sequence ID" value="SEE73140.1"/>
    <property type="molecule type" value="Genomic_DNA"/>
</dbReference>
<evidence type="ECO:0000256" key="7">
    <source>
        <dbReference type="ARBA" id="ARBA00047647"/>
    </source>
</evidence>
<sequence>MTPDGIVTDGWIEVGGERITALGTLPPPGRVDLDVGGGWIVPGFVDLHAHGGGGASVAGADPAQVALFAATHLRHGTTSIVASLSSAGEAALDRDLRALAELAEDGVIAGVHLEGPWLSPRRKGAHPASALRAPEPAMVARLLSAGRGAIRMVTLAPELDHGLDAVRAVADAGAIAAVGHTDASAGTTRAAIEAGATVATHLFNGMAPIHHREPGPIVPLLADDRVTVELVLDGIHLDPAIARHALGSAGPGRVALVTDAMQAAGRGDGHYPRGDIGVTVHDGAARLPDGTLAGSALTMDAAFRFAITRAGFTIQDAVRATSTTPARLLGISGRTGALRPGLTADLVVLDAGYRLVAVMHRGAWVRTG</sequence>
<dbReference type="RefSeq" id="WP_290439166.1">
    <property type="nucleotide sequence ID" value="NZ_MBFJ01000052.1"/>
</dbReference>
<keyword evidence="15" id="KW-1185">Reference proteome</keyword>
<dbReference type="SUPFAM" id="SSF51556">
    <property type="entry name" value="Metallo-dependent hydrolases"/>
    <property type="match status" value="1"/>
</dbReference>
<dbReference type="PIRSF" id="PIRSF038994">
    <property type="entry name" value="NagA"/>
    <property type="match status" value="1"/>
</dbReference>
<feature type="binding site" evidence="12">
    <location>
        <position position="114"/>
    </location>
    <ligand>
        <name>Zn(2+)</name>
        <dbReference type="ChEBI" id="CHEBI:29105"/>
    </ligand>
</feature>
<dbReference type="InterPro" id="IPR003764">
    <property type="entry name" value="GlcNAc_6-P_deAcase"/>
</dbReference>
<organism evidence="14 15">
    <name type="scientific">Jiangella alba</name>
    <dbReference type="NCBI Taxonomy" id="561176"/>
    <lineage>
        <taxon>Bacteria</taxon>
        <taxon>Bacillati</taxon>
        <taxon>Actinomycetota</taxon>
        <taxon>Actinomycetes</taxon>
        <taxon>Jiangellales</taxon>
        <taxon>Jiangellaceae</taxon>
        <taxon>Jiangella</taxon>
    </lineage>
</organism>
<evidence type="ECO:0000256" key="11">
    <source>
        <dbReference type="PIRSR" id="PIRSR038994-2"/>
    </source>
</evidence>
<dbReference type="AlphaFoldDB" id="A0A1H5L824"/>
<reference evidence="15" key="1">
    <citation type="submission" date="2016-10" db="EMBL/GenBank/DDBJ databases">
        <authorList>
            <person name="Varghese N."/>
            <person name="Submissions S."/>
        </authorList>
    </citation>
    <scope>NUCLEOTIDE SEQUENCE [LARGE SCALE GENOMIC DNA]</scope>
    <source>
        <strain evidence="15">DSM 45237</strain>
    </source>
</reference>
<evidence type="ECO:0000256" key="1">
    <source>
        <dbReference type="ARBA" id="ARBA00010716"/>
    </source>
</evidence>
<evidence type="ECO:0000256" key="4">
    <source>
        <dbReference type="ARBA" id="ARBA00022723"/>
    </source>
</evidence>
<keyword evidence="5 9" id="KW-0378">Hydrolase</keyword>
<evidence type="ECO:0000256" key="12">
    <source>
        <dbReference type="PIRSR" id="PIRSR038994-3"/>
    </source>
</evidence>
<dbReference type="NCBIfam" id="TIGR00221">
    <property type="entry name" value="nagA"/>
    <property type="match status" value="1"/>
</dbReference>
<dbReference type="STRING" id="561176.SAMN04488561_2458"/>
<evidence type="ECO:0000313" key="14">
    <source>
        <dbReference type="EMBL" id="SEE73140.1"/>
    </source>
</evidence>
<evidence type="ECO:0000313" key="15">
    <source>
        <dbReference type="Proteomes" id="UP000181980"/>
    </source>
</evidence>
<dbReference type="InterPro" id="IPR011059">
    <property type="entry name" value="Metal-dep_hydrolase_composite"/>
</dbReference>
<evidence type="ECO:0000256" key="10">
    <source>
        <dbReference type="PIRSR" id="PIRSR038994-1"/>
    </source>
</evidence>
<dbReference type="PANTHER" id="PTHR11113:SF14">
    <property type="entry name" value="N-ACETYLGLUCOSAMINE-6-PHOSPHATE DEACETYLASE"/>
    <property type="match status" value="1"/>
</dbReference>
<dbReference type="GO" id="GO:0006046">
    <property type="term" value="P:N-acetylglucosamine catabolic process"/>
    <property type="evidence" value="ECO:0007669"/>
    <property type="project" value="TreeGrafter"/>
</dbReference>
<dbReference type="InterPro" id="IPR032466">
    <property type="entry name" value="Metal_Hydrolase"/>
</dbReference>
<accession>A0A1H5L824</accession>
<evidence type="ECO:0000256" key="8">
    <source>
        <dbReference type="ARBA" id="ARBA00060590"/>
    </source>
</evidence>
<comment type="pathway">
    <text evidence="8">Amino-sugar metabolism; N-acetylneuraminate degradation; D-fructose 6-phosphate from N-acetylneuraminate: step 4/5.</text>
</comment>
<protein>
    <recommendedName>
        <fullName evidence="3">N-acetylglucosamine-6-phosphate deacetylase</fullName>
        <ecNumber evidence="2">3.5.1.25</ecNumber>
    </recommendedName>
</protein>
<feature type="active site" description="Proton donor/acceptor" evidence="10">
    <location>
        <position position="259"/>
    </location>
</feature>
<feature type="binding site" evidence="11">
    <location>
        <position position="212"/>
    </location>
    <ligand>
        <name>substrate</name>
    </ligand>
</feature>
<feature type="binding site" evidence="12">
    <location>
        <position position="180"/>
    </location>
    <ligand>
        <name>Zn(2+)</name>
        <dbReference type="ChEBI" id="CHEBI:29105"/>
    </ligand>
</feature>
<proteinExistence type="inferred from homology"/>
<evidence type="ECO:0000256" key="6">
    <source>
        <dbReference type="ARBA" id="ARBA00023277"/>
    </source>
</evidence>
<feature type="binding site" evidence="11">
    <location>
        <position position="236"/>
    </location>
    <ligand>
        <name>substrate</name>
    </ligand>
</feature>